<evidence type="ECO:0000313" key="2">
    <source>
        <dbReference type="Proteomes" id="UP001231649"/>
    </source>
</evidence>
<dbReference type="EMBL" id="CM056807">
    <property type="protein sequence ID" value="KAJ8705667.1"/>
    <property type="molecule type" value="Genomic_DNA"/>
</dbReference>
<sequence>MMESAVNPGMCRCCASEGAFKDIKSTYHWMGEEEIYADMLRECFDIILNVSGQGEDGGICEVCITQLRNAINFKKQVLHTEKQFQKHLQNKTLFRPNIVKVEVPGDEESDDNMASGDEGFSGNEFEVPIKTELDDPKPKKRAAKASATTTRASAKKAKSDNGETSTKRVQRNVNAKIETDCDKKVTRKCTRRKLEPDVDLKINELIKQRSNIRLILQCSNATPIRCRGGIGYACCFCAEEFPDPTDLKKHTLEGHDDKTKLKFMVGKMMFSFLVKLDITNLTCKICENKIDSLKELEDHLIDKHGKKIYTDIKSHIMPFKFDDDTLRCMFCQNVFNKFKNLQQHMNVHCRNYICEFCDAGFINKHILACHAEGHKTGTFKCDLCSKVFDTHRKKKSHEKSVHIHANLLSKCGYCNEKFTNYKRRDDHMVQAHGVQIKAVKCNACDKTFDHKGALTIHTKRDHLMERRYKCPQCDMNFFGSNELKLHMVKHTGLRTRDKLIKDTNTKEDKPEKTKKKCPTEACDKTFPNTGALRIHTRRDHLMERRFKCAICDKAFFKAVDLKFHMVTHTKTRDFQCSVCLKTYCRKETLRQHMGTHSDTKRFKCTRDRPIRKRKTNSSKCDYKPKGELTEVGKARIEMMQEMPKHHENLKEIVNCSNATPFEGINYRGYVCFYCDSTFLDPTVLKKHTLAQHTIHYIPQKTKGSFNRLDEYFMRLDITDLRCAICNTDIDTLENFIVHLERDHKKVLHNVKNQLVPFKFDDDTLRCCVCPSKFENFRVLQSHMNKHYRNFICDLCEAGFVTKGSLRTHLGRHTATGVFKCNLCPKSFETKAKAHRHETVVHIYKNLVTKCGYCNEKFTRSSKRDDHIMKVHGIEMKKNFKCNACDKTYNSRYAVRIHTRRDHLLERRFKCKECEKAFFQAADLKFHMVTHTKAREFQCTVCLKLFSRKETLRQHMEIHSDTRRFKCEHCGQAFVQKISWKGHMRSTQEKLIQDRNKSAEEISIVDQQQFYTELQQYFSGYKEKSKKFEWSTERILYVIKLIEDYNLAKAQGKKPTSQQYHHANKYDVKIVDNTKLLLYKKKSQSGQQVQIIPSSEYYQRLLEAHIATGHGRRDKIVRTFKKDHIVVPRFVISIFLNLCKVCLASKGHPKPAIAVKPLISDFKKRGQVYVVDLQNSPDKEYKCLMQYRDHLTKFCFLRPLKSKDIKEVAIELLKIFLEFGCPNILQSGNGRQYTASVLNEISSLWPMCKIVNGKLTNPQTTEHSIQDLKNRIRVWMLDNNSTNWSLGCYFAQFQKNSSNFPTIAQTPYKAMFGHDSRLGLFSTHLPKHISNKFETEEDLENYFDEVNNADQDNTQDQEREEVWLEEADYGY</sequence>
<proteinExistence type="predicted"/>
<reference evidence="1" key="1">
    <citation type="submission" date="2023-03" db="EMBL/GenBank/DDBJ databases">
        <title>Chromosome-level genomes of two armyworms, Mythimna separata and Mythimna loreyi, provide insights into the biosynthesis and reception of sex pheromones.</title>
        <authorList>
            <person name="Zhao H."/>
        </authorList>
    </citation>
    <scope>NUCLEOTIDE SEQUENCE</scope>
    <source>
        <strain evidence="1">BeijingLab</strain>
    </source>
</reference>
<name>A0ACC2Q1T8_9NEOP</name>
<organism evidence="1 2">
    <name type="scientific">Mythimna loreyi</name>
    <dbReference type="NCBI Taxonomy" id="667449"/>
    <lineage>
        <taxon>Eukaryota</taxon>
        <taxon>Metazoa</taxon>
        <taxon>Ecdysozoa</taxon>
        <taxon>Arthropoda</taxon>
        <taxon>Hexapoda</taxon>
        <taxon>Insecta</taxon>
        <taxon>Pterygota</taxon>
        <taxon>Neoptera</taxon>
        <taxon>Endopterygota</taxon>
        <taxon>Lepidoptera</taxon>
        <taxon>Glossata</taxon>
        <taxon>Ditrysia</taxon>
        <taxon>Noctuoidea</taxon>
        <taxon>Noctuidae</taxon>
        <taxon>Noctuinae</taxon>
        <taxon>Hadenini</taxon>
        <taxon>Mythimna</taxon>
    </lineage>
</organism>
<accession>A0ACC2Q1T8</accession>
<keyword evidence="2" id="KW-1185">Reference proteome</keyword>
<dbReference type="Proteomes" id="UP001231649">
    <property type="component" value="Chromosome 31"/>
</dbReference>
<evidence type="ECO:0000313" key="1">
    <source>
        <dbReference type="EMBL" id="KAJ8705667.1"/>
    </source>
</evidence>
<gene>
    <name evidence="1" type="ORF">PYW08_012713</name>
</gene>
<comment type="caution">
    <text evidence="1">The sequence shown here is derived from an EMBL/GenBank/DDBJ whole genome shotgun (WGS) entry which is preliminary data.</text>
</comment>
<protein>
    <submittedName>
        <fullName evidence="1">Uncharacterized protein</fullName>
    </submittedName>
</protein>